<protein>
    <submittedName>
        <fullName evidence="2">Uncharacterized protein</fullName>
    </submittedName>
</protein>
<reference evidence="2 3" key="1">
    <citation type="journal article" date="2016" name="Fungal Biol.">
        <title>The genome of Xylona heveae provides a window into fungal endophytism.</title>
        <authorList>
            <person name="Gazis R."/>
            <person name="Kuo A."/>
            <person name="Riley R."/>
            <person name="LaButti K."/>
            <person name="Lipzen A."/>
            <person name="Lin J."/>
            <person name="Amirebrahimi M."/>
            <person name="Hesse C.N."/>
            <person name="Spatafora J.W."/>
            <person name="Henrissat B."/>
            <person name="Hainaut M."/>
            <person name="Grigoriev I.V."/>
            <person name="Hibbett D.S."/>
        </authorList>
    </citation>
    <scope>NUCLEOTIDE SEQUENCE [LARGE SCALE GENOMIC DNA]</scope>
    <source>
        <strain evidence="2 3">TC161</strain>
    </source>
</reference>
<organism evidence="2 3">
    <name type="scientific">Xylona heveae (strain CBS 132557 / TC161)</name>
    <dbReference type="NCBI Taxonomy" id="1328760"/>
    <lineage>
        <taxon>Eukaryota</taxon>
        <taxon>Fungi</taxon>
        <taxon>Dikarya</taxon>
        <taxon>Ascomycota</taxon>
        <taxon>Pezizomycotina</taxon>
        <taxon>Xylonomycetes</taxon>
        <taxon>Xylonales</taxon>
        <taxon>Xylonaceae</taxon>
        <taxon>Xylona</taxon>
    </lineage>
</organism>
<accession>A0A165GJ09</accession>
<dbReference type="Proteomes" id="UP000076632">
    <property type="component" value="Unassembled WGS sequence"/>
</dbReference>
<gene>
    <name evidence="2" type="ORF">L228DRAFT_247893</name>
</gene>
<dbReference type="AlphaFoldDB" id="A0A165GJ09"/>
<evidence type="ECO:0000313" key="3">
    <source>
        <dbReference type="Proteomes" id="UP000076632"/>
    </source>
</evidence>
<dbReference type="InParanoid" id="A0A165GJ09"/>
<name>A0A165GJ09_XYLHT</name>
<evidence type="ECO:0000256" key="1">
    <source>
        <dbReference type="SAM" id="MobiDB-lite"/>
    </source>
</evidence>
<dbReference type="GeneID" id="28897878"/>
<proteinExistence type="predicted"/>
<feature type="region of interest" description="Disordered" evidence="1">
    <location>
        <begin position="1"/>
        <end position="94"/>
    </location>
</feature>
<dbReference type="EMBL" id="KV407459">
    <property type="protein sequence ID" value="KZF22245.1"/>
    <property type="molecule type" value="Genomic_DNA"/>
</dbReference>
<sequence length="94" mass="9346">MSSDAHTGGDLSDLAVKGTKIPNDAGIQNTIPSKPRPGQADVTNTSGGLGAENLAGAAENPKDMPAGPVDTGATGEVITGQGDQLPPGVEKKHF</sequence>
<evidence type="ECO:0000313" key="2">
    <source>
        <dbReference type="EMBL" id="KZF22245.1"/>
    </source>
</evidence>
<keyword evidence="3" id="KW-1185">Reference proteome</keyword>
<dbReference type="RefSeq" id="XP_018187800.1">
    <property type="nucleotide sequence ID" value="XM_018332741.1"/>
</dbReference>
<dbReference type="OrthoDB" id="5416172at2759"/>